<protein>
    <submittedName>
        <fullName evidence="2">Uncharacterized protein</fullName>
    </submittedName>
</protein>
<feature type="region of interest" description="Disordered" evidence="1">
    <location>
        <begin position="297"/>
        <end position="317"/>
    </location>
</feature>
<keyword evidence="3" id="KW-1185">Reference proteome</keyword>
<evidence type="ECO:0000313" key="2">
    <source>
        <dbReference type="EMBL" id="KAG8626124.1"/>
    </source>
</evidence>
<dbReference type="Proteomes" id="UP000809789">
    <property type="component" value="Unassembled WGS sequence"/>
</dbReference>
<dbReference type="OrthoDB" id="3971593at2759"/>
<accession>A0A8K0L0E2</accession>
<gene>
    <name evidence="2" type="ORF">KVT40_006525</name>
</gene>
<proteinExistence type="predicted"/>
<reference evidence="2" key="1">
    <citation type="submission" date="2021-07" db="EMBL/GenBank/DDBJ databases">
        <title>Elsinoe batatas strain:CRI-CJ2 Genome sequencing and assembly.</title>
        <authorList>
            <person name="Huang L."/>
        </authorList>
    </citation>
    <scope>NUCLEOTIDE SEQUENCE</scope>
    <source>
        <strain evidence="2">CRI-CJ2</strain>
    </source>
</reference>
<feature type="compositionally biased region" description="Basic and acidic residues" evidence="1">
    <location>
        <begin position="306"/>
        <end position="317"/>
    </location>
</feature>
<dbReference type="AlphaFoldDB" id="A0A8K0L0E2"/>
<sequence>MPLAYTMLRQAPNYNAAMANTALRNYYQTCRQALRVPVDYAIHGNEEQQELAISVLRDLIIDANVINGWSKNIGAINTFCFDSNLLRKIFFDARPGHEPPLTDLYKTVTVALFHLSTWQRPRVPDELYTAEFRHWYDNRVYGFAVTRQAVYDTSTSQPLMIGDRINMLWLLHLTNFFKKYIGDPAHGIIYHEWHDLEVVEWPRWWRTRLTAGTHTLGKHFKGTYAYVENNEIAFVRNPALNRRRMHVLDNFNEEQSRNGFEEFRFTFITDEEDIMWPYLFSTIHGMEQINTSFTARHSGHNAPVHFRVEGPRRNPSR</sequence>
<organism evidence="2 3">
    <name type="scientific">Elsinoe batatas</name>
    <dbReference type="NCBI Taxonomy" id="2601811"/>
    <lineage>
        <taxon>Eukaryota</taxon>
        <taxon>Fungi</taxon>
        <taxon>Dikarya</taxon>
        <taxon>Ascomycota</taxon>
        <taxon>Pezizomycotina</taxon>
        <taxon>Dothideomycetes</taxon>
        <taxon>Dothideomycetidae</taxon>
        <taxon>Myriangiales</taxon>
        <taxon>Elsinoaceae</taxon>
        <taxon>Elsinoe</taxon>
    </lineage>
</organism>
<name>A0A8K0L0E2_9PEZI</name>
<comment type="caution">
    <text evidence="2">The sequence shown here is derived from an EMBL/GenBank/DDBJ whole genome shotgun (WGS) entry which is preliminary data.</text>
</comment>
<evidence type="ECO:0000313" key="3">
    <source>
        <dbReference type="Proteomes" id="UP000809789"/>
    </source>
</evidence>
<evidence type="ECO:0000256" key="1">
    <source>
        <dbReference type="SAM" id="MobiDB-lite"/>
    </source>
</evidence>
<dbReference type="EMBL" id="JAESVG020000007">
    <property type="protein sequence ID" value="KAG8626124.1"/>
    <property type="molecule type" value="Genomic_DNA"/>
</dbReference>